<keyword evidence="2" id="KW-1185">Reference proteome</keyword>
<comment type="caution">
    <text evidence="1">The sequence shown here is derived from an EMBL/GenBank/DDBJ whole genome shotgun (WGS) entry which is preliminary data.</text>
</comment>
<accession>A0A8T2IID6</accession>
<evidence type="ECO:0000313" key="1">
    <source>
        <dbReference type="EMBL" id="KAG8431742.1"/>
    </source>
</evidence>
<protein>
    <submittedName>
        <fullName evidence="1">Uncharacterized protein</fullName>
    </submittedName>
</protein>
<dbReference type="Proteomes" id="UP000812440">
    <property type="component" value="Unassembled WGS sequence"/>
</dbReference>
<dbReference type="EMBL" id="JAACNH010000082">
    <property type="protein sequence ID" value="KAG8431742.1"/>
    <property type="molecule type" value="Genomic_DNA"/>
</dbReference>
<organism evidence="1 2">
    <name type="scientific">Hymenochirus boettgeri</name>
    <name type="common">Congo dwarf clawed frog</name>
    <dbReference type="NCBI Taxonomy" id="247094"/>
    <lineage>
        <taxon>Eukaryota</taxon>
        <taxon>Metazoa</taxon>
        <taxon>Chordata</taxon>
        <taxon>Craniata</taxon>
        <taxon>Vertebrata</taxon>
        <taxon>Euteleostomi</taxon>
        <taxon>Amphibia</taxon>
        <taxon>Batrachia</taxon>
        <taxon>Anura</taxon>
        <taxon>Pipoidea</taxon>
        <taxon>Pipidae</taxon>
        <taxon>Pipinae</taxon>
        <taxon>Hymenochirus</taxon>
    </lineage>
</organism>
<sequence>MNANVTVSQQSFTLFISKLSLETLTDVLYKIEMQVPASDIPSNVKTYFLNAMWERIKHDPDCACSSFPGSWFQKLSPFLSAINSDILNCMTTMALTCDGFHTVVDALHLAYPTLSNATREMTGNWISKFLRKHRNMPQTLCNRWINSSFRSFKNNVNYEDYVYAWPNISCSALEELTDFQVAQYCVQENVFSNPDMTAVILQFLETKDIFYIMSFLDTLSQMSSSSSSFYDNDLLFSLLKIALQKLNSPESELCKPSFKEIFEFKIGFLLGAVNETVLELLPANMTCSDYQNVFQGIDNVYDSLTDDVKYAVFQYRLGYIRNQTLIAGCTYVFQCYMATTNFGKSLGYLSFSDMIKLNPTFNGFDAIGFLNINQTLDLLIYSDILIEENPSQYEMHISDLINSLRTKDYYYVLEFLAAFNEVLQQHNISTIRNHQVRCLMLDGLWRILRGGFNHFSSDDWETLFNVDLPIFLPCIQKTQLSSLTLGLVKNCSSFQMIVKGLDAAFEYMTLETIEEVASWIITFLRSTRCDSNDWLISNFQRFRIAVNVTVILELNSNFNPLDVLEELTANQIGEVVLYVEAARTNVSVMEHIFDVLENVPSNKRLSNLGDFWDSFNNVFKTNSTVTFTDEVKYVMLNRTSIVLLEYYYIITEQEFYNWVTVRLDFVLNEIDQTILGRIPLSISCFSFETIISVLSAKYSTTSENKRLDVFGFIFSFLDNGTHCETPSSSKEWLLKRFGSYSTMATYEDIIFYNSNFNPYETGVLSILSMEQIGDMMVFSNTLNRIDEATILFGYLKTLTISNVEEFMRRFTLKATEKETKLDNVEVGKYILLNYLKIVESQIQMDTSEYLIERFDFEFYFFIRFFTNQTLLLIPIRDCDTLIQIVIRLDRSYDFMSPETLSDIVEWLVNILKQRTLNGCYSNKQTQQDWIEVTWKRFFALVPLKDIMEVNPRFDPALSINNTSILQKIDFIVNSDALINVTKMAIVLGSLKGSDNTVSVDKIFEFLLDFNIVFEKLTVQTISFDVRQEVMLFLFEQLAPNLRLFTFEQMENVSSEFKYFLSGISIEVLDLIPKDISCVQFYYLFSAFNSVYNMLTDDLAEQIFNFILSFLNYQLTLPDTPATNVCGMIYGTSEAYIKNVFFNFSIYATIYELEHFNVNFNPYDVLSYLSGAQLGNLLMNSTAIRNQMEAIPILVELEKRKSYKVVVDFMDEFNRVAEKVEVISTLSVTQLAEVAVQFVNLQNEDIACQIVGRLQQISISNVYLFLDQFSDLFRQSGIVHWPNLNVQSKFLSGSINILKNEFSAYNNSQWELLFSVRLKPFLLSIQADELNTLLHSADCDSYPIIVSNLNDIFDDLSSNTCQSIYSSLYTFLKTNVCTRSNDTDEDWFLRSFGQFRIYAPYSDIIEIQPAFNGMKLLNNLSSEQLAGLLLSGLVLSNESNIEIFARVLQAMTFNGLDIFLGSLQTIAAEKNVVSISMGASVFLDAFYGTIADRFKFLTADQWMDYWEIKLSLFLGSITEDQINLIPVTINCEKLQIIVTAMDKHFKELSTDIQQAFYEKIKSVLLSLKQGADSACSSGTFGSAGWLKTNLASFSVLATYDDIITFKPDFIFTDALSVLTAEQLGWYCVKTQAFKDSDKIALVMDAVDKHNIGAFIDGFNDAAKQNNITQLSSLVARKFFVGEIFLHLGTLFPKFTLEDYIVWFKYRLAFFINILDAKQFGAIPSDISCDVLASLVEIFTDTSNIQDSQAIYNFIISVLNQQKQMTGDPCTSSDLPDYDWLLKYFGKFTAEIAWDSLRALYPTFNAVNSKKLLTGEQLGQAVVTSALISNVSSINIVFDNIGLDLEYLYNFTGALQCFILKEPNAVSSKSLDTLLMRTLEVVFHFAQDLSIADAEKWMSQIEFLLPNINGTMLELLPLAAGCEIYQAVIHHLDNVYLSLTSQKKMEVYHFEKSYLQNHFTPGEDAPCIHGSQELSEWLQKNMGRFCRQSTVNDTLLFYPGLDEVSYNRLCYLS</sequence>
<gene>
    <name evidence="1" type="ORF">GDO86_020214</name>
</gene>
<evidence type="ECO:0000313" key="2">
    <source>
        <dbReference type="Proteomes" id="UP000812440"/>
    </source>
</evidence>
<dbReference type="OrthoDB" id="9006771at2759"/>
<reference evidence="1" key="1">
    <citation type="thesis" date="2020" institute="ProQuest LLC" country="789 East Eisenhower Parkway, Ann Arbor, MI, USA">
        <title>Comparative Genomics and Chromosome Evolution.</title>
        <authorList>
            <person name="Mudd A.B."/>
        </authorList>
    </citation>
    <scope>NUCLEOTIDE SEQUENCE</scope>
    <source>
        <strain evidence="1">Female2</strain>
        <tissue evidence="1">Blood</tissue>
    </source>
</reference>
<proteinExistence type="predicted"/>
<name>A0A8T2IID6_9PIPI</name>